<dbReference type="AlphaFoldDB" id="A0A504YSQ5"/>
<name>A0A504YSQ5_FASGI</name>
<protein>
    <submittedName>
        <fullName evidence="4">HEAT repeat-containing protein 2</fullName>
    </submittedName>
</protein>
<feature type="domain" description="Dynein axonemal assembly factor 5 TPR repeats" evidence="3">
    <location>
        <begin position="18"/>
        <end position="299"/>
    </location>
</feature>
<dbReference type="STRING" id="46835.A0A504YSQ5"/>
<dbReference type="Gene3D" id="1.25.10.10">
    <property type="entry name" value="Leucine-rich Repeat Variant"/>
    <property type="match status" value="2"/>
</dbReference>
<dbReference type="InterPro" id="IPR016024">
    <property type="entry name" value="ARM-type_fold"/>
</dbReference>
<dbReference type="GO" id="GO:0036158">
    <property type="term" value="P:outer dynein arm assembly"/>
    <property type="evidence" value="ECO:0007669"/>
    <property type="project" value="TreeGrafter"/>
</dbReference>
<dbReference type="GO" id="GO:0005737">
    <property type="term" value="C:cytoplasm"/>
    <property type="evidence" value="ECO:0007669"/>
    <property type="project" value="TreeGrafter"/>
</dbReference>
<dbReference type="SUPFAM" id="SSF48371">
    <property type="entry name" value="ARM repeat"/>
    <property type="match status" value="1"/>
</dbReference>
<evidence type="ECO:0000259" key="3">
    <source>
        <dbReference type="Pfam" id="PF25757"/>
    </source>
</evidence>
<dbReference type="InterPro" id="IPR056497">
    <property type="entry name" value="HEAT_DAAF5"/>
</dbReference>
<dbReference type="InterPro" id="IPR057978">
    <property type="entry name" value="TPR_DAAF5"/>
</dbReference>
<dbReference type="PANTHER" id="PTHR16216">
    <property type="entry name" value="DYNEIN ASSEMBLY FACTOR 5, AXONEMAL"/>
    <property type="match status" value="1"/>
</dbReference>
<accession>A0A504YSQ5</accession>
<feature type="region of interest" description="Disordered" evidence="1">
    <location>
        <begin position="572"/>
        <end position="592"/>
    </location>
</feature>
<reference evidence="4 5" key="1">
    <citation type="submission" date="2019-04" db="EMBL/GenBank/DDBJ databases">
        <title>Annotation for the trematode Fasciola gigantica.</title>
        <authorList>
            <person name="Choi Y.-J."/>
        </authorList>
    </citation>
    <scope>NUCLEOTIDE SEQUENCE [LARGE SCALE GENOMIC DNA]</scope>
    <source>
        <strain evidence="4">Uganda_cow_1</strain>
    </source>
</reference>
<gene>
    <name evidence="4" type="ORF">FGIG_00496</name>
</gene>
<organism evidence="4 5">
    <name type="scientific">Fasciola gigantica</name>
    <name type="common">Giant liver fluke</name>
    <dbReference type="NCBI Taxonomy" id="46835"/>
    <lineage>
        <taxon>Eukaryota</taxon>
        <taxon>Metazoa</taxon>
        <taxon>Spiralia</taxon>
        <taxon>Lophotrochozoa</taxon>
        <taxon>Platyhelminthes</taxon>
        <taxon>Trematoda</taxon>
        <taxon>Digenea</taxon>
        <taxon>Plagiorchiida</taxon>
        <taxon>Echinostomata</taxon>
        <taxon>Echinostomatoidea</taxon>
        <taxon>Fasciolidae</taxon>
        <taxon>Fasciola</taxon>
    </lineage>
</organism>
<dbReference type="EMBL" id="SUNJ01008939">
    <property type="protein sequence ID" value="TPP60808.1"/>
    <property type="molecule type" value="Genomic_DNA"/>
</dbReference>
<feature type="compositionally biased region" description="Low complexity" evidence="1">
    <location>
        <begin position="667"/>
        <end position="685"/>
    </location>
</feature>
<feature type="region of interest" description="Disordered" evidence="1">
    <location>
        <begin position="652"/>
        <end position="687"/>
    </location>
</feature>
<dbReference type="InterPro" id="IPR052623">
    <property type="entry name" value="DAAF5"/>
</dbReference>
<evidence type="ECO:0000313" key="4">
    <source>
        <dbReference type="EMBL" id="TPP60808.1"/>
    </source>
</evidence>
<dbReference type="OrthoDB" id="413572at2759"/>
<dbReference type="GO" id="GO:0045505">
    <property type="term" value="F:dynein intermediate chain binding"/>
    <property type="evidence" value="ECO:0007669"/>
    <property type="project" value="TreeGrafter"/>
</dbReference>
<proteinExistence type="predicted"/>
<evidence type="ECO:0000256" key="1">
    <source>
        <dbReference type="SAM" id="MobiDB-lite"/>
    </source>
</evidence>
<dbReference type="Pfam" id="PF25757">
    <property type="entry name" value="TPR_DNAAF5"/>
    <property type="match status" value="1"/>
</dbReference>
<dbReference type="Pfam" id="PF24573">
    <property type="entry name" value="HEAT_DAAF5"/>
    <property type="match status" value="1"/>
</dbReference>
<comment type="caution">
    <text evidence="4">The sequence shown here is derived from an EMBL/GenBank/DDBJ whole genome shotgun (WGS) entry which is preliminary data.</text>
</comment>
<dbReference type="GO" id="GO:0003341">
    <property type="term" value="P:cilium movement"/>
    <property type="evidence" value="ECO:0007669"/>
    <property type="project" value="TreeGrafter"/>
</dbReference>
<keyword evidence="5" id="KW-1185">Reference proteome</keyword>
<sequence>MSTGDSAGSVSERLFILLSDDDRFVRKKALTELKEELKRITEGKDTNTFPFSSCAPRLTNTLNDSVEVNRELAVQVNKEFLVCAPDVSVILPSLLPVLVKRLGQKEPVEPSEELRLDCLKLVSLVVTKQVDLNPYVDDLLIILKQSLLDAFHEVKKLSCSILQELSSKKCHRFYQNSEVVLGPLLGNLVHQHSKVRLSAVFAVGHVLMNSQGKLVEQAIAPLTQRLFDTTVAVRKGVIEVVGLWLLDLPDRYSFHTKLLPLILSGLIDNSDEIKNLTEDYWHEIGLKFQNENEEQLKDKLDFDQGTPFHYPLGCRRANMGCRELVYRSASRLLPALCRDLGDWQAATRSKAAGLISVLLLHLETATTQHTQHLLSGLASGMADVISRIAPTTNSVALLQLLPPVAYRDIPSASGDLSVNQTGTESLVPRLPAVLQSGSAEVVEALTMTQQLLLASQLIGTLVESKLWWPLMKSCLERCTESVAPSSLAGHLFLLAGLIRGSSIVQLAMPELGAKNASDSNKVPATMLYDIVQYLAQDDLLAVISFGSKAALLECVLVVIRRLEECVVNLQSSSANRETNESTPGNSESVGTDVNRNASTVLLLNTQLQSNLYVILLALGAVWADGDSAGTDFGTALIQLTDNGMRRLAACARDQAQVRTDESNKEQTTAPEPTPSATTTTTTTTSDNLRTWQTNLLAPASASDMDQLHNKYMFPLFQRLDADCTRSGSWHPRSVGLAIFSRCVQLAGPALLLSTVGSDSVESLSPLSSNTCLSVALQLLERGCRLDRKPGPDAEKAPGGTDPLTMASEAELRLRGLMLLTRLTDNTAVRNTLASPDYLSRCLTRLVLPACVWRAGRTAEAMRKAATTCLVALIAAATTIYDIDEASVDARTEDEVRLDAWLSDKSEPIRRLLGPKTEKLKRDNRTPRTSTLPKLTAAVLSKLLSRIGGLLEDDLEATRRMACLNVTLLFNGFLLPCAGAEEGSSDNSLFLASSTWLMPFKESDSSSTASSANESKSANVSCPLPNSFGDQVYRFYPNLIKRLNDAKDEIRLLVTESLNAWLRVVRPMLVCDQSPENSTAHRARLNPVHSAIIEDFLNGLLPHLDDLDDQIRAAVARVFARLCQFAPELCGRILHGARGRQRSPEFCDLLLQVVCNG</sequence>
<dbReference type="InterPro" id="IPR011989">
    <property type="entry name" value="ARM-like"/>
</dbReference>
<dbReference type="GO" id="GO:0036159">
    <property type="term" value="P:inner dynein arm assembly"/>
    <property type="evidence" value="ECO:0007669"/>
    <property type="project" value="TreeGrafter"/>
</dbReference>
<dbReference type="PANTHER" id="PTHR16216:SF2">
    <property type="entry name" value="DYNEIN AXONEMAL ASSEMBLY FACTOR 5"/>
    <property type="match status" value="1"/>
</dbReference>
<evidence type="ECO:0000313" key="5">
    <source>
        <dbReference type="Proteomes" id="UP000316759"/>
    </source>
</evidence>
<feature type="domain" description="Dynein axonemal assembly factor 5 HEAT-repeat" evidence="2">
    <location>
        <begin position="309"/>
        <end position="389"/>
    </location>
</feature>
<dbReference type="Proteomes" id="UP000316759">
    <property type="component" value="Unassembled WGS sequence"/>
</dbReference>
<evidence type="ECO:0000259" key="2">
    <source>
        <dbReference type="Pfam" id="PF24573"/>
    </source>
</evidence>